<evidence type="ECO:0000256" key="5">
    <source>
        <dbReference type="ARBA" id="ARBA00023242"/>
    </source>
</evidence>
<feature type="compositionally biased region" description="Polar residues" evidence="6">
    <location>
        <begin position="172"/>
        <end position="182"/>
    </location>
</feature>
<feature type="compositionally biased region" description="Polar residues" evidence="6">
    <location>
        <begin position="100"/>
        <end position="109"/>
    </location>
</feature>
<evidence type="ECO:0000256" key="2">
    <source>
        <dbReference type="ARBA" id="ARBA00023015"/>
    </source>
</evidence>
<dbReference type="InterPro" id="IPR017884">
    <property type="entry name" value="SANT_dom"/>
</dbReference>
<dbReference type="SMART" id="SM00717">
    <property type="entry name" value="SANT"/>
    <property type="match status" value="1"/>
</dbReference>
<feature type="region of interest" description="Disordered" evidence="6">
    <location>
        <begin position="100"/>
        <end position="209"/>
    </location>
</feature>
<dbReference type="Pfam" id="PF00249">
    <property type="entry name" value="Myb_DNA-binding"/>
    <property type="match status" value="1"/>
</dbReference>
<dbReference type="Gene3D" id="1.10.10.60">
    <property type="entry name" value="Homeodomain-like"/>
    <property type="match status" value="1"/>
</dbReference>
<dbReference type="InterPro" id="IPR001005">
    <property type="entry name" value="SANT/Myb"/>
</dbReference>
<feature type="compositionally biased region" description="Low complexity" evidence="6">
    <location>
        <begin position="186"/>
        <end position="202"/>
    </location>
</feature>
<keyword evidence="2" id="KW-0805">Transcription regulation</keyword>
<evidence type="ECO:0000259" key="9">
    <source>
        <dbReference type="PROSITE" id="PS51294"/>
    </source>
</evidence>
<keyword evidence="4" id="KW-0804">Transcription</keyword>
<accession>A0AAW1IQA3</accession>
<dbReference type="PROSITE" id="PS51293">
    <property type="entry name" value="SANT"/>
    <property type="match status" value="1"/>
</dbReference>
<organism evidence="10 11">
    <name type="scientific">Saponaria officinalis</name>
    <name type="common">Common soapwort</name>
    <name type="synonym">Lychnis saponaria</name>
    <dbReference type="NCBI Taxonomy" id="3572"/>
    <lineage>
        <taxon>Eukaryota</taxon>
        <taxon>Viridiplantae</taxon>
        <taxon>Streptophyta</taxon>
        <taxon>Embryophyta</taxon>
        <taxon>Tracheophyta</taxon>
        <taxon>Spermatophyta</taxon>
        <taxon>Magnoliopsida</taxon>
        <taxon>eudicotyledons</taxon>
        <taxon>Gunneridae</taxon>
        <taxon>Pentapetalae</taxon>
        <taxon>Caryophyllales</taxon>
        <taxon>Caryophyllaceae</taxon>
        <taxon>Caryophylleae</taxon>
        <taxon>Saponaria</taxon>
    </lineage>
</organism>
<dbReference type="GO" id="GO:0005634">
    <property type="term" value="C:nucleus"/>
    <property type="evidence" value="ECO:0007669"/>
    <property type="project" value="UniProtKB-SubCell"/>
</dbReference>
<dbReference type="PROSITE" id="PS51294">
    <property type="entry name" value="HTH_MYB"/>
    <property type="match status" value="1"/>
</dbReference>
<dbReference type="NCBIfam" id="TIGR01557">
    <property type="entry name" value="myb_SHAQKYF"/>
    <property type="match status" value="1"/>
</dbReference>
<evidence type="ECO:0000256" key="6">
    <source>
        <dbReference type="SAM" id="MobiDB-lite"/>
    </source>
</evidence>
<sequence length="455" mass="50331">MLILENSCRQSNMIVSPENTIPMDDCSQQVMEEGPVPKIRKPYTITKQREKWTEEEHKMFLEALKLHGRAWKKIEEHVGTKTAVQIRSHAQKFFSKVVRETNNSNASSTEPIEIPPPRPKRKPSHPYPRKLVLPSKKENPLDQQAGASSPNFSVYEQENQSPTSVLPDLASDTASVDSTTPDGLTPDSPSSESSMPDGSQSPIPSDEAVNQAGLTPFEDSIPQDDVNASPSMSNDRASVKLELFLSMDAFDKPESVPTKVLKLFGKDVVVPNKLCDSSMCLTKSPSSDMGEELLQASPPDFHPVDINVQTGDNFWGRQTYYDSDESGNQVEKPVPLPWSVFVKGVALPTFECHVENDQQKESLRDGSCGSSSNESAENTWNAVTTQYHHCGLLLHSESGISMEPTEKKPALLGSKSAMEKASKGFVPYKRCFSERDMESSTVNIGENEAQRIRLC</sequence>
<dbReference type="SUPFAM" id="SSF46689">
    <property type="entry name" value="Homeodomain-like"/>
    <property type="match status" value="1"/>
</dbReference>
<feature type="domain" description="HTH myb-type" evidence="9">
    <location>
        <begin position="44"/>
        <end position="98"/>
    </location>
</feature>
<evidence type="ECO:0000256" key="4">
    <source>
        <dbReference type="ARBA" id="ARBA00023163"/>
    </source>
</evidence>
<gene>
    <name evidence="10" type="ORF">RND81_09G209300</name>
</gene>
<keyword evidence="5" id="KW-0539">Nucleus</keyword>
<feature type="domain" description="Myb-like" evidence="7">
    <location>
        <begin position="44"/>
        <end position="94"/>
    </location>
</feature>
<proteinExistence type="predicted"/>
<dbReference type="GO" id="GO:0003677">
    <property type="term" value="F:DNA binding"/>
    <property type="evidence" value="ECO:0007669"/>
    <property type="project" value="UniProtKB-KW"/>
</dbReference>
<evidence type="ECO:0000259" key="8">
    <source>
        <dbReference type="PROSITE" id="PS51293"/>
    </source>
</evidence>
<feature type="compositionally biased region" description="Basic residues" evidence="6">
    <location>
        <begin position="118"/>
        <end position="128"/>
    </location>
</feature>
<comment type="subcellular location">
    <subcellularLocation>
        <location evidence="1">Nucleus</location>
    </subcellularLocation>
</comment>
<name>A0AAW1IQA3_SAPOF</name>
<dbReference type="EMBL" id="JBDFQZ010000009">
    <property type="protein sequence ID" value="KAK9691638.1"/>
    <property type="molecule type" value="Genomic_DNA"/>
</dbReference>
<comment type="caution">
    <text evidence="10">The sequence shown here is derived from an EMBL/GenBank/DDBJ whole genome shotgun (WGS) entry which is preliminary data.</text>
</comment>
<reference evidence="10" key="1">
    <citation type="submission" date="2024-03" db="EMBL/GenBank/DDBJ databases">
        <title>WGS assembly of Saponaria officinalis var. Norfolk2.</title>
        <authorList>
            <person name="Jenkins J."/>
            <person name="Shu S."/>
            <person name="Grimwood J."/>
            <person name="Barry K."/>
            <person name="Goodstein D."/>
            <person name="Schmutz J."/>
            <person name="Leebens-Mack J."/>
            <person name="Osbourn A."/>
        </authorList>
    </citation>
    <scope>NUCLEOTIDE SEQUENCE [LARGE SCALE GENOMIC DNA]</scope>
    <source>
        <strain evidence="10">JIC</strain>
    </source>
</reference>
<dbReference type="FunFam" id="1.10.10.60:FF:000023">
    <property type="entry name" value="protein REVEILLE 6 isoform X1"/>
    <property type="match status" value="1"/>
</dbReference>
<evidence type="ECO:0000256" key="1">
    <source>
        <dbReference type="ARBA" id="ARBA00004123"/>
    </source>
</evidence>
<keyword evidence="3" id="KW-0238">DNA-binding</keyword>
<evidence type="ECO:0000256" key="3">
    <source>
        <dbReference type="ARBA" id="ARBA00023125"/>
    </source>
</evidence>
<protein>
    <submittedName>
        <fullName evidence="10">Uncharacterized protein</fullName>
    </submittedName>
</protein>
<evidence type="ECO:0000313" key="10">
    <source>
        <dbReference type="EMBL" id="KAK9691638.1"/>
    </source>
</evidence>
<dbReference type="PANTHER" id="PTHR12802:SF155">
    <property type="entry name" value="DEUBIQUITINASE MYSM1"/>
    <property type="match status" value="1"/>
</dbReference>
<dbReference type="AlphaFoldDB" id="A0AAW1IQA3"/>
<dbReference type="PANTHER" id="PTHR12802">
    <property type="entry name" value="SWI/SNF COMPLEX-RELATED"/>
    <property type="match status" value="1"/>
</dbReference>
<dbReference type="GO" id="GO:0010468">
    <property type="term" value="P:regulation of gene expression"/>
    <property type="evidence" value="ECO:0007669"/>
    <property type="project" value="UniProtKB-ARBA"/>
</dbReference>
<dbReference type="CDD" id="cd00167">
    <property type="entry name" value="SANT"/>
    <property type="match status" value="1"/>
</dbReference>
<dbReference type="InterPro" id="IPR017930">
    <property type="entry name" value="Myb_dom"/>
</dbReference>
<evidence type="ECO:0000259" key="7">
    <source>
        <dbReference type="PROSITE" id="PS50090"/>
    </source>
</evidence>
<dbReference type="InterPro" id="IPR009057">
    <property type="entry name" value="Homeodomain-like_sf"/>
</dbReference>
<keyword evidence="11" id="KW-1185">Reference proteome</keyword>
<dbReference type="InterPro" id="IPR006447">
    <property type="entry name" value="Myb_dom_plants"/>
</dbReference>
<feature type="domain" description="SANT" evidence="8">
    <location>
        <begin position="47"/>
        <end position="98"/>
    </location>
</feature>
<evidence type="ECO:0000313" key="11">
    <source>
        <dbReference type="Proteomes" id="UP001443914"/>
    </source>
</evidence>
<dbReference type="Proteomes" id="UP001443914">
    <property type="component" value="Unassembled WGS sequence"/>
</dbReference>
<feature type="compositionally biased region" description="Polar residues" evidence="6">
    <location>
        <begin position="141"/>
        <end position="164"/>
    </location>
</feature>
<dbReference type="PROSITE" id="PS50090">
    <property type="entry name" value="MYB_LIKE"/>
    <property type="match status" value="1"/>
</dbReference>